<dbReference type="InterPro" id="IPR044210">
    <property type="entry name" value="Tfc3-like"/>
</dbReference>
<organism evidence="1 2">
    <name type="scientific">Coptis chinensis</name>
    <dbReference type="NCBI Taxonomy" id="261450"/>
    <lineage>
        <taxon>Eukaryota</taxon>
        <taxon>Viridiplantae</taxon>
        <taxon>Streptophyta</taxon>
        <taxon>Embryophyta</taxon>
        <taxon>Tracheophyta</taxon>
        <taxon>Spermatophyta</taxon>
        <taxon>Magnoliopsida</taxon>
        <taxon>Ranunculales</taxon>
        <taxon>Ranunculaceae</taxon>
        <taxon>Coptidoideae</taxon>
        <taxon>Coptis</taxon>
    </lineage>
</organism>
<dbReference type="GO" id="GO:0003677">
    <property type="term" value="F:DNA binding"/>
    <property type="evidence" value="ECO:0007669"/>
    <property type="project" value="InterPro"/>
</dbReference>
<dbReference type="AlphaFoldDB" id="A0A835I499"/>
<dbReference type="EMBL" id="JADFTS010000004">
    <property type="protein sequence ID" value="KAF9610341.1"/>
    <property type="molecule type" value="Genomic_DNA"/>
</dbReference>
<dbReference type="GO" id="GO:0000127">
    <property type="term" value="C:transcription factor TFIIIC complex"/>
    <property type="evidence" value="ECO:0007669"/>
    <property type="project" value="InterPro"/>
</dbReference>
<dbReference type="OrthoDB" id="68020at2759"/>
<reference evidence="1 2" key="1">
    <citation type="submission" date="2020-10" db="EMBL/GenBank/DDBJ databases">
        <title>The Coptis chinensis genome and diversification of protoberbering-type alkaloids.</title>
        <authorList>
            <person name="Wang B."/>
            <person name="Shu S."/>
            <person name="Song C."/>
            <person name="Liu Y."/>
        </authorList>
    </citation>
    <scope>NUCLEOTIDE SEQUENCE [LARGE SCALE GENOMIC DNA]</scope>
    <source>
        <strain evidence="1">HL-2020</strain>
        <tissue evidence="1">Leaf</tissue>
    </source>
</reference>
<sequence length="106" mass="12196">MHDFVVSHSFRPILPWINGDGTKNPIVYKGLVRRVLGIVMQNPGILEADITYRMDVLNPQSCRELLELMILDNQLIPRKMHQTICSRPPTILGFLGHSGFKNRFRI</sequence>
<accession>A0A835I499</accession>
<name>A0A835I499_9MAGN</name>
<dbReference type="Proteomes" id="UP000631114">
    <property type="component" value="Unassembled WGS sequence"/>
</dbReference>
<evidence type="ECO:0000313" key="2">
    <source>
        <dbReference type="Proteomes" id="UP000631114"/>
    </source>
</evidence>
<dbReference type="GO" id="GO:0006384">
    <property type="term" value="P:transcription initiation at RNA polymerase III promoter"/>
    <property type="evidence" value="ECO:0007669"/>
    <property type="project" value="InterPro"/>
</dbReference>
<dbReference type="PANTHER" id="PTHR15180:SF1">
    <property type="entry name" value="GENERAL TRANSCRIPTION FACTOR 3C POLYPEPTIDE 1"/>
    <property type="match status" value="1"/>
</dbReference>
<dbReference type="PANTHER" id="PTHR15180">
    <property type="entry name" value="GENERAL TRANSCRIPTION FACTOR 3C POLYPEPTIDE 1"/>
    <property type="match status" value="1"/>
</dbReference>
<gene>
    <name evidence="1" type="ORF">IFM89_022011</name>
</gene>
<keyword evidence="2" id="KW-1185">Reference proteome</keyword>
<comment type="caution">
    <text evidence="1">The sequence shown here is derived from an EMBL/GenBank/DDBJ whole genome shotgun (WGS) entry which is preliminary data.</text>
</comment>
<proteinExistence type="predicted"/>
<protein>
    <submittedName>
        <fullName evidence="1">Uncharacterized protein</fullName>
    </submittedName>
</protein>
<dbReference type="GO" id="GO:0042791">
    <property type="term" value="P:5S class rRNA transcription by RNA polymerase III"/>
    <property type="evidence" value="ECO:0007669"/>
    <property type="project" value="TreeGrafter"/>
</dbReference>
<evidence type="ECO:0000313" key="1">
    <source>
        <dbReference type="EMBL" id="KAF9610341.1"/>
    </source>
</evidence>